<sequence length="178" mass="20394">YLFSPQVKKTGIATVWLNGDIASVVFPLHYKDIIFPPLTAHHERITITKSGILDIRDALEDPMAKENHVSCNFLFVVSEDDLNWNSAYYAEQACNILKHGKTNYEVLRHPNTGYFLEVPYMPHYPSGVHAAVGQVVAFEGETKVHADAQVDTWRRVQEFFRLHLQFSSSTSHLKIFQY</sequence>
<evidence type="ECO:0000313" key="3">
    <source>
        <dbReference type="Proteomes" id="UP001501920"/>
    </source>
</evidence>
<dbReference type="OMA" id="HHERITI"/>
<keyword evidence="3" id="KW-1185">Reference proteome</keyword>
<reference evidence="2" key="2">
    <citation type="submission" date="2025-08" db="UniProtKB">
        <authorList>
            <consortium name="Ensembl"/>
        </authorList>
    </citation>
    <scope>IDENTIFICATION</scope>
</reference>
<name>A0A3B4DSR7_PYGNA</name>
<dbReference type="AlphaFoldDB" id="A0A3B4DSR7"/>
<accession>A0A3B4DSR7</accession>
<evidence type="ECO:0000259" key="1">
    <source>
        <dbReference type="Pfam" id="PF08840"/>
    </source>
</evidence>
<protein>
    <recommendedName>
        <fullName evidence="1">BAAT/Acyl-CoA thioester hydrolase C-terminal domain-containing protein</fullName>
    </recommendedName>
</protein>
<dbReference type="Pfam" id="PF08840">
    <property type="entry name" value="BAAT_C"/>
    <property type="match status" value="1"/>
</dbReference>
<reference evidence="2" key="3">
    <citation type="submission" date="2025-09" db="UniProtKB">
        <authorList>
            <consortium name="Ensembl"/>
        </authorList>
    </citation>
    <scope>IDENTIFICATION</scope>
</reference>
<dbReference type="PANTHER" id="PTHR10824">
    <property type="entry name" value="ACYL-COENZYME A THIOESTERASE-RELATED"/>
    <property type="match status" value="1"/>
</dbReference>
<dbReference type="GeneTree" id="ENSGT01010000222336"/>
<feature type="domain" description="BAAT/Acyl-CoA thioester hydrolase C-terminal" evidence="1">
    <location>
        <begin position="12"/>
        <end position="165"/>
    </location>
</feature>
<evidence type="ECO:0000313" key="2">
    <source>
        <dbReference type="Ensembl" id="ENSPNAP00000026009.2"/>
    </source>
</evidence>
<proteinExistence type="predicted"/>
<dbReference type="STRING" id="42514.ENSPNAP00000026009"/>
<dbReference type="InterPro" id="IPR029058">
    <property type="entry name" value="AB_hydrolase_fold"/>
</dbReference>
<organism evidence="2 3">
    <name type="scientific">Pygocentrus nattereri</name>
    <name type="common">Red-bellied piranha</name>
    <dbReference type="NCBI Taxonomy" id="42514"/>
    <lineage>
        <taxon>Eukaryota</taxon>
        <taxon>Metazoa</taxon>
        <taxon>Chordata</taxon>
        <taxon>Craniata</taxon>
        <taxon>Vertebrata</taxon>
        <taxon>Euteleostomi</taxon>
        <taxon>Actinopterygii</taxon>
        <taxon>Neopterygii</taxon>
        <taxon>Teleostei</taxon>
        <taxon>Ostariophysi</taxon>
        <taxon>Characiformes</taxon>
        <taxon>Characoidei</taxon>
        <taxon>Pygocentrus</taxon>
    </lineage>
</organism>
<dbReference type="PANTHER" id="PTHR10824:SF17">
    <property type="entry name" value="ACYL-COENZYME A THIOESTERASE 6"/>
    <property type="match status" value="1"/>
</dbReference>
<dbReference type="Gene3D" id="3.40.50.1820">
    <property type="entry name" value="alpha/beta hydrolase"/>
    <property type="match status" value="1"/>
</dbReference>
<dbReference type="InterPro" id="IPR014940">
    <property type="entry name" value="BAAT_C"/>
</dbReference>
<reference evidence="2 3" key="1">
    <citation type="submission" date="2020-10" db="EMBL/GenBank/DDBJ databases">
        <title>Pygocentrus nattereri (red-bellied piranha) genome, fPygNat1, primary haplotype.</title>
        <authorList>
            <person name="Myers G."/>
            <person name="Meyer A."/>
            <person name="Karagic N."/>
            <person name="Pippel M."/>
            <person name="Winkler S."/>
            <person name="Tracey A."/>
            <person name="Wood J."/>
            <person name="Formenti G."/>
            <person name="Howe K."/>
            <person name="Fedrigo O."/>
            <person name="Jarvis E.D."/>
        </authorList>
    </citation>
    <scope>NUCLEOTIDE SEQUENCE [LARGE SCALE GENOMIC DNA]</scope>
</reference>
<dbReference type="Ensembl" id="ENSPNAT00000006158.2">
    <property type="protein sequence ID" value="ENSPNAP00000026009.2"/>
    <property type="gene ID" value="ENSPNAG00000011289.2"/>
</dbReference>
<dbReference type="Proteomes" id="UP001501920">
    <property type="component" value="Chromosome 4"/>
</dbReference>
<dbReference type="GO" id="GO:0006637">
    <property type="term" value="P:acyl-CoA metabolic process"/>
    <property type="evidence" value="ECO:0007669"/>
    <property type="project" value="TreeGrafter"/>
</dbReference>
<dbReference type="GO" id="GO:0047617">
    <property type="term" value="F:fatty acyl-CoA hydrolase activity"/>
    <property type="evidence" value="ECO:0007669"/>
    <property type="project" value="TreeGrafter"/>
</dbReference>
<dbReference type="GO" id="GO:0006631">
    <property type="term" value="P:fatty acid metabolic process"/>
    <property type="evidence" value="ECO:0007669"/>
    <property type="project" value="TreeGrafter"/>
</dbReference>
<dbReference type="SUPFAM" id="SSF53474">
    <property type="entry name" value="alpha/beta-Hydrolases"/>
    <property type="match status" value="1"/>
</dbReference>